<dbReference type="AlphaFoldDB" id="A0A8T3B9M6"/>
<comment type="caution">
    <text evidence="1">The sequence shown here is derived from an EMBL/GenBank/DDBJ whole genome shotgun (WGS) entry which is preliminary data.</text>
</comment>
<organism evidence="1 2">
    <name type="scientific">Dendrobium nobile</name>
    <name type="common">Orchid</name>
    <dbReference type="NCBI Taxonomy" id="94219"/>
    <lineage>
        <taxon>Eukaryota</taxon>
        <taxon>Viridiplantae</taxon>
        <taxon>Streptophyta</taxon>
        <taxon>Embryophyta</taxon>
        <taxon>Tracheophyta</taxon>
        <taxon>Spermatophyta</taxon>
        <taxon>Magnoliopsida</taxon>
        <taxon>Liliopsida</taxon>
        <taxon>Asparagales</taxon>
        <taxon>Orchidaceae</taxon>
        <taxon>Epidendroideae</taxon>
        <taxon>Malaxideae</taxon>
        <taxon>Dendrobiinae</taxon>
        <taxon>Dendrobium</taxon>
    </lineage>
</organism>
<protein>
    <submittedName>
        <fullName evidence="1">Uncharacterized protein</fullName>
    </submittedName>
</protein>
<reference evidence="1" key="1">
    <citation type="journal article" date="2022" name="Front. Genet.">
        <title>Chromosome-Scale Assembly of the Dendrobium nobile Genome Provides Insights Into the Molecular Mechanism of the Biosynthesis of the Medicinal Active Ingredient of Dendrobium.</title>
        <authorList>
            <person name="Xu Q."/>
            <person name="Niu S.-C."/>
            <person name="Li K.-L."/>
            <person name="Zheng P.-J."/>
            <person name="Zhang X.-J."/>
            <person name="Jia Y."/>
            <person name="Liu Y."/>
            <person name="Niu Y.-X."/>
            <person name="Yu L.-H."/>
            <person name="Chen D.-F."/>
            <person name="Zhang G.-Q."/>
        </authorList>
    </citation>
    <scope>NUCLEOTIDE SEQUENCE</scope>
    <source>
        <tissue evidence="1">Leaf</tissue>
    </source>
</reference>
<keyword evidence="2" id="KW-1185">Reference proteome</keyword>
<sequence length="76" mass="8284">MGPLVGFIEVLNSIHTLPTHRCDAYPNREVDHFPNSRIAAAVALGTFKNSSGDINSGKPISETLIPLPRINTKPKF</sequence>
<dbReference type="EMBL" id="JAGYWB010000010">
    <property type="protein sequence ID" value="KAI0508223.1"/>
    <property type="molecule type" value="Genomic_DNA"/>
</dbReference>
<gene>
    <name evidence="1" type="ORF">KFK09_014358</name>
</gene>
<dbReference type="Proteomes" id="UP000829196">
    <property type="component" value="Unassembled WGS sequence"/>
</dbReference>
<proteinExistence type="predicted"/>
<name>A0A8T3B9M6_DENNO</name>
<evidence type="ECO:0000313" key="2">
    <source>
        <dbReference type="Proteomes" id="UP000829196"/>
    </source>
</evidence>
<evidence type="ECO:0000313" key="1">
    <source>
        <dbReference type="EMBL" id="KAI0508223.1"/>
    </source>
</evidence>
<accession>A0A8T3B9M6</accession>